<evidence type="ECO:0000256" key="2">
    <source>
        <dbReference type="ARBA" id="ARBA00023270"/>
    </source>
</evidence>
<accession>A0A9X2XZQ3</accession>
<evidence type="ECO:0000313" key="6">
    <source>
        <dbReference type="EMBL" id="MCU7551892.1"/>
    </source>
</evidence>
<protein>
    <submittedName>
        <fullName evidence="6">Dihydrodipicolinate synthase family protein</fullName>
    </submittedName>
</protein>
<gene>
    <name evidence="6" type="ORF">OCK74_22420</name>
</gene>
<dbReference type="Proteomes" id="UP001155483">
    <property type="component" value="Unassembled WGS sequence"/>
</dbReference>
<dbReference type="GO" id="GO:0008747">
    <property type="term" value="F:N-acetylneuraminate lyase activity"/>
    <property type="evidence" value="ECO:0007669"/>
    <property type="project" value="TreeGrafter"/>
</dbReference>
<comment type="caution">
    <text evidence="6">The sequence shown here is derived from an EMBL/GenBank/DDBJ whole genome shotgun (WGS) entry which is preliminary data.</text>
</comment>
<feature type="active site" description="Schiff-base intermediate with substrate" evidence="4">
    <location>
        <position position="164"/>
    </location>
</feature>
<dbReference type="PIRSF" id="PIRSF001365">
    <property type="entry name" value="DHDPS"/>
    <property type="match status" value="1"/>
</dbReference>
<dbReference type="SMART" id="SM01130">
    <property type="entry name" value="DHDPS"/>
    <property type="match status" value="1"/>
</dbReference>
<dbReference type="Pfam" id="PF00701">
    <property type="entry name" value="DHDPS"/>
    <property type="match status" value="1"/>
</dbReference>
<dbReference type="PROSITE" id="PS00666">
    <property type="entry name" value="DHDPS_2"/>
    <property type="match status" value="1"/>
</dbReference>
<name>A0A9X2XZQ3_9BACT</name>
<evidence type="ECO:0000256" key="5">
    <source>
        <dbReference type="PIRSR" id="PIRSR001365-2"/>
    </source>
</evidence>
<dbReference type="PRINTS" id="PR00146">
    <property type="entry name" value="DHPICSNTHASE"/>
</dbReference>
<comment type="similarity">
    <text evidence="3">Belongs to the DapA family.</text>
</comment>
<dbReference type="PANTHER" id="PTHR42849">
    <property type="entry name" value="N-ACETYLNEURAMINATE LYASE"/>
    <property type="match status" value="1"/>
</dbReference>
<evidence type="ECO:0000313" key="7">
    <source>
        <dbReference type="Proteomes" id="UP001155483"/>
    </source>
</evidence>
<dbReference type="PANTHER" id="PTHR42849:SF1">
    <property type="entry name" value="N-ACETYLNEURAMINATE LYASE"/>
    <property type="match status" value="1"/>
</dbReference>
<dbReference type="GO" id="GO:0005829">
    <property type="term" value="C:cytosol"/>
    <property type="evidence" value="ECO:0007669"/>
    <property type="project" value="TreeGrafter"/>
</dbReference>
<sequence length="311" mass="34962">MRPKKYTGVFVPVVTPLTADHQLDENAVEKLLRNFQQENVVPFILGTTGEVASLPLSVKRNYIKKAVSLKRRDDLIFAGVSSNCLQESVELAKYCFDSGIDAVVATLPAYFSLTENEMLNYFETLTEKVAGPVIIYNIPATTHMSIPLKIIETLSYHQHIVGIKDSERSEDRLLESLQLWSQREDFSHLIGWAAKSAKALLNGSDGLVPSTANFCPGLYRQLYEAGRKGNQEITEALQRVSDDLGNIYQSGRTLGTSLWALKVILQEEGLCQPYVMPPLLDQDEKEAEIVKLQWKQIKEHLLINKEKVQIV</sequence>
<feature type="binding site" evidence="5">
    <location>
        <position position="48"/>
    </location>
    <ligand>
        <name>pyruvate</name>
        <dbReference type="ChEBI" id="CHEBI:15361"/>
    </ligand>
</feature>
<dbReference type="Gene3D" id="3.20.20.70">
    <property type="entry name" value="Aldolase class I"/>
    <property type="match status" value="1"/>
</dbReference>
<proteinExistence type="inferred from homology"/>
<reference evidence="6" key="2">
    <citation type="submission" date="2023-04" db="EMBL/GenBank/DDBJ databases">
        <title>Paracnuella aquatica gen. nov., sp. nov., a member of the family Chitinophagaceae isolated from a hot spring.</title>
        <authorList>
            <person name="Wang C."/>
        </authorList>
    </citation>
    <scope>NUCLEOTIDE SEQUENCE</scope>
    <source>
        <strain evidence="6">LB-8</strain>
    </source>
</reference>
<organism evidence="6 7">
    <name type="scientific">Paraflavisolibacter caeni</name>
    <dbReference type="NCBI Taxonomy" id="2982496"/>
    <lineage>
        <taxon>Bacteria</taxon>
        <taxon>Pseudomonadati</taxon>
        <taxon>Bacteroidota</taxon>
        <taxon>Chitinophagia</taxon>
        <taxon>Chitinophagales</taxon>
        <taxon>Chitinophagaceae</taxon>
        <taxon>Paraflavisolibacter</taxon>
    </lineage>
</organism>
<dbReference type="CDD" id="cd00408">
    <property type="entry name" value="DHDPS-like"/>
    <property type="match status" value="1"/>
</dbReference>
<dbReference type="InterPro" id="IPR002220">
    <property type="entry name" value="DapA-like"/>
</dbReference>
<evidence type="ECO:0000256" key="1">
    <source>
        <dbReference type="ARBA" id="ARBA00023239"/>
    </source>
</evidence>
<dbReference type="RefSeq" id="WP_279299329.1">
    <property type="nucleotide sequence ID" value="NZ_JAOTIF010000025.1"/>
</dbReference>
<evidence type="ECO:0000256" key="4">
    <source>
        <dbReference type="PIRSR" id="PIRSR001365-1"/>
    </source>
</evidence>
<dbReference type="InterPro" id="IPR013785">
    <property type="entry name" value="Aldolase_TIM"/>
</dbReference>
<feature type="binding site" evidence="5">
    <location>
        <position position="208"/>
    </location>
    <ligand>
        <name>pyruvate</name>
        <dbReference type="ChEBI" id="CHEBI:15361"/>
    </ligand>
</feature>
<reference evidence="6" key="1">
    <citation type="submission" date="2022-09" db="EMBL/GenBank/DDBJ databases">
        <authorList>
            <person name="Yuan C."/>
            <person name="Ke Z."/>
        </authorList>
    </citation>
    <scope>NUCLEOTIDE SEQUENCE</scope>
    <source>
        <strain evidence="6">LB-8</strain>
    </source>
</reference>
<keyword evidence="1 3" id="KW-0456">Lyase</keyword>
<dbReference type="InterPro" id="IPR020625">
    <property type="entry name" value="Schiff_base-form_aldolases_AS"/>
</dbReference>
<evidence type="ECO:0000256" key="3">
    <source>
        <dbReference type="PIRNR" id="PIRNR001365"/>
    </source>
</evidence>
<keyword evidence="7" id="KW-1185">Reference proteome</keyword>
<dbReference type="GO" id="GO:0019262">
    <property type="term" value="P:N-acetylneuraminate catabolic process"/>
    <property type="evidence" value="ECO:0007669"/>
    <property type="project" value="TreeGrafter"/>
</dbReference>
<feature type="active site" description="Proton donor/acceptor" evidence="4">
    <location>
        <position position="136"/>
    </location>
</feature>
<dbReference type="AlphaFoldDB" id="A0A9X2XZQ3"/>
<keyword evidence="2" id="KW-0704">Schiff base</keyword>
<dbReference type="EMBL" id="JAOTIF010000025">
    <property type="protein sequence ID" value="MCU7551892.1"/>
    <property type="molecule type" value="Genomic_DNA"/>
</dbReference>
<dbReference type="SUPFAM" id="SSF51569">
    <property type="entry name" value="Aldolase"/>
    <property type="match status" value="1"/>
</dbReference>